<organism evidence="1 2">
    <name type="scientific">Pseudomonas syringae pv. maculicola</name>
    <dbReference type="NCBI Taxonomy" id="59511"/>
    <lineage>
        <taxon>Bacteria</taxon>
        <taxon>Pseudomonadati</taxon>
        <taxon>Pseudomonadota</taxon>
        <taxon>Gammaproteobacteria</taxon>
        <taxon>Pseudomonadales</taxon>
        <taxon>Pseudomonadaceae</taxon>
        <taxon>Pseudomonas</taxon>
    </lineage>
</organism>
<evidence type="ECO:0000313" key="2">
    <source>
        <dbReference type="Proteomes" id="UP000271631"/>
    </source>
</evidence>
<dbReference type="Proteomes" id="UP000271631">
    <property type="component" value="Unassembled WGS sequence"/>
</dbReference>
<proteinExistence type="predicted"/>
<name>A0A3M6BEK9_PSEYM</name>
<dbReference type="AlphaFoldDB" id="A0A3M6BEK9"/>
<gene>
    <name evidence="1" type="ORF">ALP13_04742</name>
</gene>
<evidence type="ECO:0000313" key="1">
    <source>
        <dbReference type="EMBL" id="RMV29778.1"/>
    </source>
</evidence>
<dbReference type="EMBL" id="RBUQ01000308">
    <property type="protein sequence ID" value="RMV29778.1"/>
    <property type="molecule type" value="Genomic_DNA"/>
</dbReference>
<reference evidence="1 2" key="1">
    <citation type="submission" date="2018-08" db="EMBL/GenBank/DDBJ databases">
        <title>Recombination of ecologically and evolutionarily significant loci maintains genetic cohesion in the Pseudomonas syringae species complex.</title>
        <authorList>
            <person name="Dillon M."/>
            <person name="Thakur S."/>
            <person name="Almeida R.N.D."/>
            <person name="Weir B.S."/>
            <person name="Guttman D.S."/>
        </authorList>
    </citation>
    <scope>NUCLEOTIDE SEQUENCE [LARGE SCALE GENOMIC DNA]</scope>
    <source>
        <strain evidence="1 2">ICMP 11281</strain>
    </source>
</reference>
<comment type="caution">
    <text evidence="1">The sequence shown here is derived from an EMBL/GenBank/DDBJ whole genome shotgun (WGS) entry which is preliminary data.</text>
</comment>
<protein>
    <submittedName>
        <fullName evidence="1">Uncharacterized protein</fullName>
    </submittedName>
</protein>
<sequence length="98" mass="11530">MRNDNLNHDHYRAALRVGMPFWTLRVLFCDAERHALYSHGSVRNDNLNHDHYRAALRVGMPFWTLRVLFCDAERHPLYSHQRVRNDQTSPTCSIAPSL</sequence>
<accession>A0A3M6BEK9</accession>